<evidence type="ECO:0000256" key="1">
    <source>
        <dbReference type="SAM" id="SignalP"/>
    </source>
</evidence>
<dbReference type="HOGENOM" id="CLU_1178724_0_0_10"/>
<name>A0A098C2L0_9BACT</name>
<feature type="chain" id="PRO_5001938810" description="Secreted protein" evidence="1">
    <location>
        <begin position="22"/>
        <end position="223"/>
    </location>
</feature>
<dbReference type="EMBL" id="LN515532">
    <property type="protein sequence ID" value="CEA17154.1"/>
    <property type="molecule type" value="Genomic_DNA"/>
</dbReference>
<dbReference type="PROSITE" id="PS51257">
    <property type="entry name" value="PROKAR_LIPOPROTEIN"/>
    <property type="match status" value="1"/>
</dbReference>
<dbReference type="Gene3D" id="2.40.128.220">
    <property type="match status" value="1"/>
</dbReference>
<keyword evidence="3" id="KW-1185">Reference proteome</keyword>
<dbReference type="STRING" id="1562970.ING2E5B_2429"/>
<keyword evidence="1" id="KW-0732">Signal</keyword>
<evidence type="ECO:0000313" key="2">
    <source>
        <dbReference type="EMBL" id="CEA17154.1"/>
    </source>
</evidence>
<reference evidence="2 3" key="1">
    <citation type="submission" date="2014-08" db="EMBL/GenBank/DDBJ databases">
        <authorList>
            <person name="Wibberg D."/>
        </authorList>
    </citation>
    <scope>NUCLEOTIDE SEQUENCE [LARGE SCALE GENOMIC DNA]</scope>
    <source>
        <strain evidence="3">ING2-E5B</strain>
    </source>
</reference>
<dbReference type="Pfam" id="PF12888">
    <property type="entry name" value="Lipid_bd"/>
    <property type="match status" value="1"/>
</dbReference>
<organism evidence="2 3">
    <name type="scientific">Fermentimonas caenicola</name>
    <dbReference type="NCBI Taxonomy" id="1562970"/>
    <lineage>
        <taxon>Bacteria</taxon>
        <taxon>Pseudomonadati</taxon>
        <taxon>Bacteroidota</taxon>
        <taxon>Bacteroidia</taxon>
        <taxon>Bacteroidales</taxon>
        <taxon>Dysgonomonadaceae</taxon>
        <taxon>Fermentimonas</taxon>
    </lineage>
</organism>
<accession>A0A098C2L0</accession>
<sequence length="223" mass="25290">MKKLAYIISAVCLLCMFTSCQEELDNWYSETFEYSGRFVFKLMSEDMSDTYIDYEAYEIQIYNTAENIQNNVWIDDHGLIFPLKSKFVFTGNASSFKSVTEDFAQLPENIHSTEDVPSVVPTAAGQTYTEEEQWYIKAAILEGKILPKAATTPGGNQADSIYMKIRLYSGAATFTSYEVPVALRADPEVPEYAWKFTSAVPNPEMEETYVIGGYRYTGMPEDM</sequence>
<evidence type="ECO:0008006" key="4">
    <source>
        <dbReference type="Google" id="ProtNLM"/>
    </source>
</evidence>
<gene>
    <name evidence="2" type="ORF">ING2E5B_2429</name>
</gene>
<proteinExistence type="predicted"/>
<dbReference type="KEGG" id="pbt:ING2E5B_2429"/>
<evidence type="ECO:0000313" key="3">
    <source>
        <dbReference type="Proteomes" id="UP000032417"/>
    </source>
</evidence>
<dbReference type="InterPro" id="IPR038668">
    <property type="entry name" value="Lipid-bd_sf"/>
</dbReference>
<dbReference type="InterPro" id="IPR024404">
    <property type="entry name" value="Lipid-bd_put"/>
</dbReference>
<feature type="signal peptide" evidence="1">
    <location>
        <begin position="1"/>
        <end position="21"/>
    </location>
</feature>
<dbReference type="AlphaFoldDB" id="A0A098C2L0"/>
<dbReference type="Proteomes" id="UP000032417">
    <property type="component" value="Chromosome 1"/>
</dbReference>
<protein>
    <recommendedName>
        <fullName evidence="4">Secreted protein</fullName>
    </recommendedName>
</protein>